<accession>A0ABN3VL26</accession>
<feature type="compositionally biased region" description="Low complexity" evidence="1">
    <location>
        <begin position="25"/>
        <end position="37"/>
    </location>
</feature>
<dbReference type="Proteomes" id="UP001500979">
    <property type="component" value="Unassembled WGS sequence"/>
</dbReference>
<comment type="caution">
    <text evidence="3">The sequence shown here is derived from an EMBL/GenBank/DDBJ whole genome shotgun (WGS) entry which is preliminary data.</text>
</comment>
<feature type="signal peptide" evidence="2">
    <location>
        <begin position="1"/>
        <end position="23"/>
    </location>
</feature>
<protein>
    <recommendedName>
        <fullName evidence="5">Lipoprotein</fullName>
    </recommendedName>
</protein>
<evidence type="ECO:0000256" key="1">
    <source>
        <dbReference type="SAM" id="MobiDB-lite"/>
    </source>
</evidence>
<keyword evidence="4" id="KW-1185">Reference proteome</keyword>
<sequence length="156" mass="16217">MTASRVIIASSLLFAATACGEQAAEVPEAPCPEAQVESSSAPRGDMPPNHADNRAYLETRKLSVDERCKGEAEAGKIRTAVEQLRVDGRLGAADVRNALAGLGYQAVDVSEMTAGTNFVVDLLPICLEGSVTTTATEVEAHGVYMEGGCARPSGGH</sequence>
<evidence type="ECO:0008006" key="5">
    <source>
        <dbReference type="Google" id="ProtNLM"/>
    </source>
</evidence>
<dbReference type="PROSITE" id="PS51257">
    <property type="entry name" value="PROKAR_LIPOPROTEIN"/>
    <property type="match status" value="1"/>
</dbReference>
<evidence type="ECO:0000313" key="4">
    <source>
        <dbReference type="Proteomes" id="UP001500979"/>
    </source>
</evidence>
<organism evidence="3 4">
    <name type="scientific">Saccharopolyspora taberi</name>
    <dbReference type="NCBI Taxonomy" id="60895"/>
    <lineage>
        <taxon>Bacteria</taxon>
        <taxon>Bacillati</taxon>
        <taxon>Actinomycetota</taxon>
        <taxon>Actinomycetes</taxon>
        <taxon>Pseudonocardiales</taxon>
        <taxon>Pseudonocardiaceae</taxon>
        <taxon>Saccharopolyspora</taxon>
    </lineage>
</organism>
<feature type="chain" id="PRO_5046334947" description="Lipoprotein" evidence="2">
    <location>
        <begin position="24"/>
        <end position="156"/>
    </location>
</feature>
<feature type="region of interest" description="Disordered" evidence="1">
    <location>
        <begin position="25"/>
        <end position="52"/>
    </location>
</feature>
<dbReference type="EMBL" id="BAAAUX010000029">
    <property type="protein sequence ID" value="GAA2815758.1"/>
    <property type="molecule type" value="Genomic_DNA"/>
</dbReference>
<dbReference type="RefSeq" id="WP_344685303.1">
    <property type="nucleotide sequence ID" value="NZ_BAAAUX010000029.1"/>
</dbReference>
<gene>
    <name evidence="3" type="ORF">GCM10010470_59020</name>
</gene>
<keyword evidence="2" id="KW-0732">Signal</keyword>
<evidence type="ECO:0000313" key="3">
    <source>
        <dbReference type="EMBL" id="GAA2815758.1"/>
    </source>
</evidence>
<reference evidence="3 4" key="1">
    <citation type="journal article" date="2019" name="Int. J. Syst. Evol. Microbiol.">
        <title>The Global Catalogue of Microorganisms (GCM) 10K type strain sequencing project: providing services to taxonomists for standard genome sequencing and annotation.</title>
        <authorList>
            <consortium name="The Broad Institute Genomics Platform"/>
            <consortium name="The Broad Institute Genome Sequencing Center for Infectious Disease"/>
            <person name="Wu L."/>
            <person name="Ma J."/>
        </authorList>
    </citation>
    <scope>NUCLEOTIDE SEQUENCE [LARGE SCALE GENOMIC DNA]</scope>
    <source>
        <strain evidence="3 4">JCM 9383</strain>
    </source>
</reference>
<proteinExistence type="predicted"/>
<evidence type="ECO:0000256" key="2">
    <source>
        <dbReference type="SAM" id="SignalP"/>
    </source>
</evidence>
<name>A0ABN3VL26_9PSEU</name>